<evidence type="ECO:0000313" key="2">
    <source>
        <dbReference type="Proteomes" id="UP000676194"/>
    </source>
</evidence>
<organism evidence="1 2">
    <name type="scientific">Telmatocola sphagniphila</name>
    <dbReference type="NCBI Taxonomy" id="1123043"/>
    <lineage>
        <taxon>Bacteria</taxon>
        <taxon>Pseudomonadati</taxon>
        <taxon>Planctomycetota</taxon>
        <taxon>Planctomycetia</taxon>
        <taxon>Gemmatales</taxon>
        <taxon>Gemmataceae</taxon>
    </lineage>
</organism>
<protein>
    <submittedName>
        <fullName evidence="1">Uncharacterized protein</fullName>
    </submittedName>
</protein>
<name>A0A8E6B9F2_9BACT</name>
<keyword evidence="2" id="KW-1185">Reference proteome</keyword>
<sequence>MLEPTHNAQFVALRNHFRPRWHDHRNVLNRLQLGHEIGSIRSQLAL</sequence>
<dbReference type="Proteomes" id="UP000676194">
    <property type="component" value="Chromosome"/>
</dbReference>
<reference evidence="1" key="1">
    <citation type="submission" date="2021-05" db="EMBL/GenBank/DDBJ databases">
        <title>Complete genome sequence of the cellulolytic planctomycete Telmatocola sphagniphila SP2T and characterization of the first cellulase from planctomycetes.</title>
        <authorList>
            <person name="Rakitin A.L."/>
            <person name="Beletsky A.V."/>
            <person name="Naumoff D.G."/>
            <person name="Kulichevskaya I.S."/>
            <person name="Mardanov A.V."/>
            <person name="Ravin N.V."/>
            <person name="Dedysh S.N."/>
        </authorList>
    </citation>
    <scope>NUCLEOTIDE SEQUENCE</scope>
    <source>
        <strain evidence="1">SP2T</strain>
    </source>
</reference>
<gene>
    <name evidence="1" type="ORF">KIH39_07870</name>
</gene>
<proteinExistence type="predicted"/>
<dbReference type="KEGG" id="tsph:KIH39_07870"/>
<dbReference type="AlphaFoldDB" id="A0A8E6B9F2"/>
<dbReference type="EMBL" id="CP074694">
    <property type="protein sequence ID" value="QVL33812.1"/>
    <property type="molecule type" value="Genomic_DNA"/>
</dbReference>
<accession>A0A8E6B9F2</accession>
<evidence type="ECO:0000313" key="1">
    <source>
        <dbReference type="EMBL" id="QVL33812.1"/>
    </source>
</evidence>